<dbReference type="PROSITE" id="PS50126">
    <property type="entry name" value="S1"/>
    <property type="match status" value="1"/>
</dbReference>
<keyword evidence="3" id="KW-0648">Protein biosynthesis</keyword>
<dbReference type="InterPro" id="IPR012340">
    <property type="entry name" value="NA-bd_OB-fold"/>
</dbReference>
<dbReference type="InterPro" id="IPR011488">
    <property type="entry name" value="TIF_2_asu"/>
</dbReference>
<proteinExistence type="inferred from homology"/>
<dbReference type="PANTHER" id="PTHR10602">
    <property type="entry name" value="EUKARYOTIC TRANSLATION INITIATION FACTOR 2 SUBUNIT 1"/>
    <property type="match status" value="1"/>
</dbReference>
<dbReference type="PANTHER" id="PTHR10602:SF0">
    <property type="entry name" value="EUKARYOTIC TRANSLATION INITIATION FACTOR 2 SUBUNIT 1"/>
    <property type="match status" value="1"/>
</dbReference>
<gene>
    <name evidence="5" type="ORF">Klosneuvirus_2_197</name>
</gene>
<reference evidence="5" key="1">
    <citation type="journal article" date="2017" name="Science">
        <title>Giant viruses with an expanded complement of translation system components.</title>
        <authorList>
            <person name="Schulz F."/>
            <person name="Yutin N."/>
            <person name="Ivanova N.N."/>
            <person name="Ortega D.R."/>
            <person name="Lee T.K."/>
            <person name="Vierheilig J."/>
            <person name="Daims H."/>
            <person name="Horn M."/>
            <person name="Wagner M."/>
            <person name="Jensen G.J."/>
            <person name="Kyrpides N.C."/>
            <person name="Koonin E.V."/>
            <person name="Woyke T."/>
        </authorList>
    </citation>
    <scope>NUCLEOTIDE SEQUENCE</scope>
    <source>
        <strain evidence="5">KNV1</strain>
    </source>
</reference>
<accession>A0A1V0SJC8</accession>
<sequence>MNIKRYYRKDFPEPEDIVMAQVVNKNEYGYNVSLLEYDNLTGFISLADLMNGKYLQKKYMLKDNEILSLAVKEADVAKKIVLLSRKNISEEEVSNTALRYKMCTCINRLMNEIYTMYLKFSDIHSSDIIHSINNVMDDTIWRLYTEDSDYGYIYMKILENPKILLPSELFTDEFIEKALKNINNRIIKQNMILELGITLLILEEDALNKIKDVLTFNIDEKDVRITTCVMSPPTYKVKIECSDKGKGYRILEDIKNSIQEKSKKYASKVKFDDSTLSSDISYDIKFLADYDLKRLELV</sequence>
<dbReference type="SUPFAM" id="SSF110993">
    <property type="entry name" value="eIF-2-alpha, C-terminal domain"/>
    <property type="match status" value="1"/>
</dbReference>
<organism evidence="5">
    <name type="scientific">Klosneuvirus KNV1</name>
    <dbReference type="NCBI Taxonomy" id="1977640"/>
    <lineage>
        <taxon>Viruses</taxon>
        <taxon>Varidnaviria</taxon>
        <taxon>Bamfordvirae</taxon>
        <taxon>Nucleocytoviricota</taxon>
        <taxon>Megaviricetes</taxon>
        <taxon>Imitervirales</taxon>
        <taxon>Mimiviridae</taxon>
        <taxon>Klosneuvirinae</taxon>
        <taxon>Klosneuvirus</taxon>
    </lineage>
</organism>
<evidence type="ECO:0000256" key="1">
    <source>
        <dbReference type="ARBA" id="ARBA00007223"/>
    </source>
</evidence>
<dbReference type="Gene3D" id="3.30.70.1130">
    <property type="entry name" value="EIF_2_alpha"/>
    <property type="match status" value="1"/>
</dbReference>
<name>A0A1V0SJC8_9VIRU</name>
<evidence type="ECO:0000259" key="4">
    <source>
        <dbReference type="PROSITE" id="PS50126"/>
    </source>
</evidence>
<evidence type="ECO:0000313" key="5">
    <source>
        <dbReference type="EMBL" id="ARF11761.1"/>
    </source>
</evidence>
<feature type="domain" description="S1 motif" evidence="4">
    <location>
        <begin position="15"/>
        <end position="86"/>
    </location>
</feature>
<protein>
    <submittedName>
        <fullName evidence="5">Translation initiation factor eIF-2 alpha subunit</fullName>
    </submittedName>
</protein>
<dbReference type="GO" id="GO:0043022">
    <property type="term" value="F:ribosome binding"/>
    <property type="evidence" value="ECO:0007669"/>
    <property type="project" value="TreeGrafter"/>
</dbReference>
<comment type="similarity">
    <text evidence="1">Belongs to the eIF-2-alpha family.</text>
</comment>
<evidence type="ECO:0000256" key="3">
    <source>
        <dbReference type="ARBA" id="ARBA00022917"/>
    </source>
</evidence>
<keyword evidence="2 5" id="KW-0396">Initiation factor</keyword>
<dbReference type="GO" id="GO:0003723">
    <property type="term" value="F:RNA binding"/>
    <property type="evidence" value="ECO:0007669"/>
    <property type="project" value="InterPro"/>
</dbReference>
<dbReference type="SUPFAM" id="SSF50249">
    <property type="entry name" value="Nucleic acid-binding proteins"/>
    <property type="match status" value="1"/>
</dbReference>
<dbReference type="SMART" id="SM00316">
    <property type="entry name" value="S1"/>
    <property type="match status" value="1"/>
</dbReference>
<dbReference type="InterPro" id="IPR024055">
    <property type="entry name" value="TIF2_asu_C"/>
</dbReference>
<dbReference type="Gene3D" id="2.40.50.140">
    <property type="entry name" value="Nucleic acid-binding proteins"/>
    <property type="match status" value="1"/>
</dbReference>
<dbReference type="InterPro" id="IPR003029">
    <property type="entry name" value="S1_domain"/>
</dbReference>
<dbReference type="EMBL" id="KY684109">
    <property type="protein sequence ID" value="ARF11761.1"/>
    <property type="molecule type" value="Genomic_DNA"/>
</dbReference>
<dbReference type="Pfam" id="PF07541">
    <property type="entry name" value="EIF_2_alpha"/>
    <property type="match status" value="1"/>
</dbReference>
<evidence type="ECO:0000256" key="2">
    <source>
        <dbReference type="ARBA" id="ARBA00022540"/>
    </source>
</evidence>